<keyword evidence="15" id="KW-0472">Membrane</keyword>
<dbReference type="Proteomes" id="UP000092461">
    <property type="component" value="Unassembled WGS sequence"/>
</dbReference>
<dbReference type="Pfam" id="PF12032">
    <property type="entry name" value="CLIP"/>
    <property type="match status" value="3"/>
</dbReference>
<dbReference type="EMBL" id="AJWK01006155">
    <property type="status" value="NOT_ANNOTATED_CDS"/>
    <property type="molecule type" value="Genomic_DNA"/>
</dbReference>
<feature type="domain" description="Peptidase S1" evidence="13">
    <location>
        <begin position="63"/>
        <end position="322"/>
    </location>
</feature>
<dbReference type="InterPro" id="IPR018114">
    <property type="entry name" value="TRYPSIN_HIS"/>
</dbReference>
<keyword evidence="2" id="KW-0964">Secreted</keyword>
<dbReference type="InterPro" id="IPR051487">
    <property type="entry name" value="Ser/Thr_Proteases_Immune/Dev"/>
</dbReference>
<feature type="domain" description="Peptidase S1" evidence="13">
    <location>
        <begin position="456"/>
        <end position="711"/>
    </location>
</feature>
<dbReference type="PANTHER" id="PTHR24256">
    <property type="entry name" value="TRYPTASE-RELATED"/>
    <property type="match status" value="1"/>
</dbReference>
<feature type="domain" description="Clip" evidence="14">
    <location>
        <begin position="370"/>
        <end position="424"/>
    </location>
</feature>
<keyword evidence="4 12" id="KW-0645">Protease</keyword>
<evidence type="ECO:0000313" key="15">
    <source>
        <dbReference type="EMBL" id="MBC1178113.1"/>
    </source>
</evidence>
<comment type="similarity">
    <text evidence="11">Belongs to the peptidase S1 family. CLIP subfamily.</text>
</comment>
<evidence type="ECO:0000256" key="1">
    <source>
        <dbReference type="ARBA" id="ARBA00004239"/>
    </source>
</evidence>
<evidence type="ECO:0000259" key="13">
    <source>
        <dbReference type="PROSITE" id="PS50240"/>
    </source>
</evidence>
<dbReference type="FunFam" id="2.40.10.10:FF:000028">
    <property type="entry name" value="Serine protease easter"/>
    <property type="match status" value="3"/>
</dbReference>
<feature type="domain" description="Peptidase S1" evidence="13">
    <location>
        <begin position="832"/>
        <end position="1090"/>
    </location>
</feature>
<keyword evidence="5" id="KW-0732">Signal</keyword>
<dbReference type="VEuPathDB" id="VectorBase:LLOJ001834"/>
<dbReference type="EMBL" id="AJWK01006156">
    <property type="status" value="NOT_ANNOTATED_CDS"/>
    <property type="molecule type" value="Genomic_DNA"/>
</dbReference>
<keyword evidence="10" id="KW-0325">Glycoprotein</keyword>
<evidence type="ECO:0000256" key="10">
    <source>
        <dbReference type="ARBA" id="ARBA00023180"/>
    </source>
</evidence>
<dbReference type="InterPro" id="IPR043504">
    <property type="entry name" value="Peptidase_S1_PA_chymotrypsin"/>
</dbReference>
<dbReference type="GO" id="GO:0004252">
    <property type="term" value="F:serine-type endopeptidase activity"/>
    <property type="evidence" value="ECO:0007669"/>
    <property type="project" value="InterPro"/>
</dbReference>
<dbReference type="PRINTS" id="PR00722">
    <property type="entry name" value="CHYMOTRYPSIN"/>
</dbReference>
<dbReference type="GO" id="GO:0006508">
    <property type="term" value="P:proteolysis"/>
    <property type="evidence" value="ECO:0007669"/>
    <property type="project" value="UniProtKB-KW"/>
</dbReference>
<dbReference type="PROSITE" id="PS50240">
    <property type="entry name" value="TRYPSIN_DOM"/>
    <property type="match status" value="3"/>
</dbReference>
<evidence type="ECO:0000313" key="17">
    <source>
        <dbReference type="Proteomes" id="UP000092461"/>
    </source>
</evidence>
<organism evidence="16 17">
    <name type="scientific">Lutzomyia longipalpis</name>
    <name type="common">Sand fly</name>
    <dbReference type="NCBI Taxonomy" id="7200"/>
    <lineage>
        <taxon>Eukaryota</taxon>
        <taxon>Metazoa</taxon>
        <taxon>Ecdysozoa</taxon>
        <taxon>Arthropoda</taxon>
        <taxon>Hexapoda</taxon>
        <taxon>Insecta</taxon>
        <taxon>Pterygota</taxon>
        <taxon>Neoptera</taxon>
        <taxon>Endopterygota</taxon>
        <taxon>Diptera</taxon>
        <taxon>Nematocera</taxon>
        <taxon>Psychodoidea</taxon>
        <taxon>Psychodidae</taxon>
        <taxon>Lutzomyia</taxon>
        <taxon>Lutzomyia</taxon>
    </lineage>
</organism>
<dbReference type="SMART" id="SM00020">
    <property type="entry name" value="Tryp_SPc"/>
    <property type="match status" value="3"/>
</dbReference>
<dbReference type="FunFam" id="2.40.10.10:FF:000036">
    <property type="entry name" value="Trypsin beta"/>
    <property type="match status" value="1"/>
</dbReference>
<name>A0A1B0CC54_LUTLO</name>
<dbReference type="Gene3D" id="2.40.10.10">
    <property type="entry name" value="Trypsin-like serine proteases"/>
    <property type="match status" value="6"/>
</dbReference>
<dbReference type="EMBL" id="GITU01009410">
    <property type="protein sequence ID" value="MBC1178113.1"/>
    <property type="molecule type" value="Transcribed_RNA"/>
</dbReference>
<dbReference type="SMART" id="SM00680">
    <property type="entry name" value="CLIP"/>
    <property type="match status" value="3"/>
</dbReference>
<evidence type="ECO:0000256" key="4">
    <source>
        <dbReference type="ARBA" id="ARBA00022670"/>
    </source>
</evidence>
<feature type="domain" description="Clip" evidence="14">
    <location>
        <begin position="293"/>
        <end position="358"/>
    </location>
</feature>
<dbReference type="CDD" id="cd00190">
    <property type="entry name" value="Tryp_SPc"/>
    <property type="match status" value="3"/>
</dbReference>
<keyword evidence="17" id="KW-1185">Reference proteome</keyword>
<evidence type="ECO:0000256" key="2">
    <source>
        <dbReference type="ARBA" id="ARBA00022525"/>
    </source>
</evidence>
<dbReference type="Gene3D" id="3.30.1640.30">
    <property type="match status" value="3"/>
</dbReference>
<dbReference type="InterPro" id="IPR033116">
    <property type="entry name" value="TRYPSIN_SER"/>
</dbReference>
<reference evidence="16" key="3">
    <citation type="submission" date="2020-05" db="UniProtKB">
        <authorList>
            <consortium name="EnsemblMetazoa"/>
        </authorList>
    </citation>
    <scope>IDENTIFICATION</scope>
    <source>
        <strain evidence="16">Jacobina</strain>
    </source>
</reference>
<dbReference type="FunFam" id="2.40.10.10:FF:000084">
    <property type="entry name" value="Serine protease easter"/>
    <property type="match status" value="1"/>
</dbReference>
<dbReference type="EnsemblMetazoa" id="LLOJ001834-RA">
    <property type="protein sequence ID" value="LLOJ001834-PA"/>
    <property type="gene ID" value="LLOJ001834"/>
</dbReference>
<keyword evidence="7 12" id="KW-0720">Serine protease</keyword>
<dbReference type="InterPro" id="IPR009003">
    <property type="entry name" value="Peptidase_S1_PA"/>
</dbReference>
<evidence type="ECO:0000313" key="16">
    <source>
        <dbReference type="EnsemblMetazoa" id="LLOJ001834-PA"/>
    </source>
</evidence>
<evidence type="ECO:0000256" key="11">
    <source>
        <dbReference type="ARBA" id="ARBA00024195"/>
    </source>
</evidence>
<proteinExistence type="inferred from homology"/>
<dbReference type="InterPro" id="IPR022700">
    <property type="entry name" value="CLIP"/>
</dbReference>
<protein>
    <submittedName>
        <fullName evidence="15">Putative transmembrane protease serine 9-like dendroctonus ponderosae</fullName>
    </submittedName>
</protein>
<evidence type="ECO:0000259" key="14">
    <source>
        <dbReference type="PROSITE" id="PS51888"/>
    </source>
</evidence>
<reference evidence="15" key="2">
    <citation type="journal article" date="2020" name="BMC">
        <title>Leishmania infection induces a limited differential gene expression in the sand fly midgut.</title>
        <authorList>
            <person name="Coutinho-Abreu I.V."/>
            <person name="Serafim T.D."/>
            <person name="Meneses C."/>
            <person name="Kamhawi S."/>
            <person name="Oliveira F."/>
            <person name="Valenzuela J.G."/>
        </authorList>
    </citation>
    <scope>NUCLEOTIDE SEQUENCE</scope>
    <source>
        <strain evidence="15">Jacobina</strain>
        <tissue evidence="15">Midgut</tissue>
    </source>
</reference>
<dbReference type="AlphaFoldDB" id="A0A1B0CC54"/>
<dbReference type="SUPFAM" id="SSF50494">
    <property type="entry name" value="Trypsin-like serine proteases"/>
    <property type="match status" value="3"/>
</dbReference>
<keyword evidence="15" id="KW-0812">Transmembrane</keyword>
<keyword evidence="9" id="KW-1015">Disulfide bond</keyword>
<evidence type="ECO:0000256" key="12">
    <source>
        <dbReference type="RuleBase" id="RU363034"/>
    </source>
</evidence>
<evidence type="ECO:0000256" key="9">
    <source>
        <dbReference type="ARBA" id="ARBA00023157"/>
    </source>
</evidence>
<sequence>EDPDTRKNCPPGFSKEFDLPETVTPVADDAAISTTATPEVSTMDTKLSLINSELCGISVNTRIIGGEDAGPGQFPWMARLAYRNLTSGKVTYRCSGSVISDRYIVTAAHCVRNLIDDLQVVMVRLGELDTRSDIDCNAEQTRCTEAQDFEIERIIPHSMYDTPKYANDIALIRLRRRTNSSFISPLCLPTGQYANVPQNADTRAIIAGWGSMTAASNTPSPTLQWVRLPIVDNTGCADAYRRFSANSRTPIIVSDAQMCVQGRENMDACQGDSGGPLMNDDPATTAAPVTPGICITPDGQAGVCVDIKECAHLLNILTKTPLSDEDTKYLQERQCGFVNGTATTQNQAEDNGTVLVNADDDSVTPVTPGICITPEGQAGVCVDIKECKHLYNILAKKRPLTDDDKKYLQERQCGFVNGTATVCCDVEEKREKRSVNSLLPNPDEGKCGAQTTFNRLIGGEFAKIDEYTWMTRLKYKSPEKEPRFLCGGSLINDRYVLTVAHCVRAGRDWELYQVRIGEYNTSTDPDCEEDDCAPAVKDIAIEEQIIHPNYNLKTRTGDIALLRLEEAVQFNDFVQPICLPIADNLKISSFDGKTLHVTGWGTAGGALGAAPTEVKQNVRVQAISLERCNEIYKPYKVVLGQEHLCAHEKNPSENCKGDSGGPLMIQNAKSGRGQWYCVGLLSFGARCGAQDYPEVYTRVSEYVDWISQTVIKFFFDPKMSVQIKYLCGLIILWMSVVKADYSEVFGYCELPEGGQGTCVKLHECKALYDILANKRPLTESDKQYLRERQCGYFDPTVAVCCAVEISSNSNFNNNLLPDPEQGMCGIDTSNRIYGGEITKIDEYPWMTLLRYKKPGNRFGFHCGGVLINNRYVMTASHCVNGRDIPVDWTLYQCRLGEHDTTKDPDCEEDDCAPTPKDILIAERIPHPNYNPTSRNQRNDIALLRLSTTVQFNDFIKPVCLPSAAHLRTSTFVGQSMDVAGWGKTESVSASNVKLKVRVNGVSQESCNAIYNRQNVIIGEGQLCAGGEKGRDSCRGDSGGPLVALDNKSGRPYWYCVGLVSFGPSPCGLEGWPGVYTRVSEYIDWISQTVRA</sequence>
<evidence type="ECO:0000256" key="3">
    <source>
        <dbReference type="ARBA" id="ARBA00022588"/>
    </source>
</evidence>
<evidence type="ECO:0000256" key="5">
    <source>
        <dbReference type="ARBA" id="ARBA00022729"/>
    </source>
</evidence>
<dbReference type="Pfam" id="PF00089">
    <property type="entry name" value="Trypsin"/>
    <property type="match status" value="3"/>
</dbReference>
<dbReference type="InterPro" id="IPR001254">
    <property type="entry name" value="Trypsin_dom"/>
</dbReference>
<keyword evidence="3" id="KW-0399">Innate immunity</keyword>
<accession>A0A1B0CC54</accession>
<evidence type="ECO:0000256" key="8">
    <source>
        <dbReference type="ARBA" id="ARBA00022859"/>
    </source>
</evidence>
<dbReference type="InterPro" id="IPR038565">
    <property type="entry name" value="CLIP_sf"/>
</dbReference>
<dbReference type="GO" id="GO:0045087">
    <property type="term" value="P:innate immune response"/>
    <property type="evidence" value="ECO:0007669"/>
    <property type="project" value="UniProtKB-KW"/>
</dbReference>
<reference evidence="17" key="1">
    <citation type="submission" date="2012-05" db="EMBL/GenBank/DDBJ databases">
        <title>Whole Genome Assembly of Lutzomyia longipalpis.</title>
        <authorList>
            <person name="Richards S."/>
            <person name="Qu C."/>
            <person name="Dillon R."/>
            <person name="Worley K."/>
            <person name="Scherer S."/>
            <person name="Batterton M."/>
            <person name="Taylor A."/>
            <person name="Hawes A."/>
            <person name="Hernandez B."/>
            <person name="Kovar C."/>
            <person name="Mandapat C."/>
            <person name="Pham C."/>
            <person name="Qu C."/>
            <person name="Jing C."/>
            <person name="Bess C."/>
            <person name="Bandaranaike D."/>
            <person name="Ngo D."/>
            <person name="Ongeri F."/>
            <person name="Arias F."/>
            <person name="Lara F."/>
            <person name="Weissenberger G."/>
            <person name="Kamau G."/>
            <person name="Han H."/>
            <person name="Shen H."/>
            <person name="Dinh H."/>
            <person name="Khalil I."/>
            <person name="Jones J."/>
            <person name="Shafer J."/>
            <person name="Jayaseelan J."/>
            <person name="Quiroz J."/>
            <person name="Blankenburg K."/>
            <person name="Nguyen L."/>
            <person name="Jackson L."/>
            <person name="Francisco L."/>
            <person name="Tang L.-Y."/>
            <person name="Pu L.-L."/>
            <person name="Perales L."/>
            <person name="Lorensuhewa L."/>
            <person name="Munidasa M."/>
            <person name="Coyle M."/>
            <person name="Taylor M."/>
            <person name="Puazo M."/>
            <person name="Firestine M."/>
            <person name="Scheel M."/>
            <person name="Javaid M."/>
            <person name="Wang M."/>
            <person name="Li M."/>
            <person name="Tabassum N."/>
            <person name="Saada N."/>
            <person name="Osuji N."/>
            <person name="Aqrawi P."/>
            <person name="Fu Q."/>
            <person name="Thornton R."/>
            <person name="Raj R."/>
            <person name="Goodspeed R."/>
            <person name="Mata R."/>
            <person name="Najjar R."/>
            <person name="Gubbala S."/>
            <person name="Lee S."/>
            <person name="Denson S."/>
            <person name="Patil S."/>
            <person name="Macmil S."/>
            <person name="Qi S."/>
            <person name="Matskevitch T."/>
            <person name="Palculict T."/>
            <person name="Mathew T."/>
            <person name="Vee V."/>
            <person name="Velamala V."/>
            <person name="Korchina V."/>
            <person name="Cai W."/>
            <person name="Liu W."/>
            <person name="Dai W."/>
            <person name="Zou X."/>
            <person name="Zhu Y."/>
            <person name="Zhang Y."/>
            <person name="Wu Y.-Q."/>
            <person name="Xin Y."/>
            <person name="Nazarath L."/>
            <person name="Kovar C."/>
            <person name="Han Y."/>
            <person name="Muzny D."/>
            <person name="Gibbs R."/>
        </authorList>
    </citation>
    <scope>NUCLEOTIDE SEQUENCE [LARGE SCALE GENOMIC DNA]</scope>
    <source>
        <strain evidence="17">Jacobina</strain>
    </source>
</reference>
<dbReference type="PROSITE" id="PS51888">
    <property type="entry name" value="CLIP"/>
    <property type="match status" value="3"/>
</dbReference>
<dbReference type="PROSITE" id="PS00135">
    <property type="entry name" value="TRYPSIN_SER"/>
    <property type="match status" value="2"/>
</dbReference>
<dbReference type="PROSITE" id="PS00134">
    <property type="entry name" value="TRYPSIN_HIS"/>
    <property type="match status" value="2"/>
</dbReference>
<dbReference type="VEuPathDB" id="VectorBase:LLONM1_001511"/>
<dbReference type="InterPro" id="IPR001314">
    <property type="entry name" value="Peptidase_S1A"/>
</dbReference>
<dbReference type="VEuPathDB" id="VectorBase:LLONM1_000356"/>
<dbReference type="GO" id="GO:0005576">
    <property type="term" value="C:extracellular region"/>
    <property type="evidence" value="ECO:0007669"/>
    <property type="project" value="UniProtKB-SubCell"/>
</dbReference>
<comment type="subcellular location">
    <subcellularLocation>
        <location evidence="1">Secreted</location>
        <location evidence="1">Extracellular space</location>
    </subcellularLocation>
</comment>
<keyword evidence="6 12" id="KW-0378">Hydrolase</keyword>
<feature type="domain" description="Clip" evidence="14">
    <location>
        <begin position="747"/>
        <end position="801"/>
    </location>
</feature>
<evidence type="ECO:0000256" key="6">
    <source>
        <dbReference type="ARBA" id="ARBA00022801"/>
    </source>
</evidence>
<keyword evidence="8" id="KW-0391">Immunity</keyword>
<evidence type="ECO:0000256" key="7">
    <source>
        <dbReference type="ARBA" id="ARBA00022825"/>
    </source>
</evidence>